<name>A0AAU0F1W1_9FLAO</name>
<protein>
    <submittedName>
        <fullName evidence="2">Uncharacterized protein</fullName>
    </submittedName>
</protein>
<dbReference type="RefSeq" id="WP_327984938.1">
    <property type="nucleotide sequence ID" value="NZ_CP136426.1"/>
</dbReference>
<dbReference type="EMBL" id="CP136426">
    <property type="protein sequence ID" value="WOC51292.1"/>
    <property type="molecule type" value="Genomic_DNA"/>
</dbReference>
<evidence type="ECO:0000313" key="3">
    <source>
        <dbReference type="Proteomes" id="UP001432059"/>
    </source>
</evidence>
<gene>
    <name evidence="2" type="ORF">BPO_0645</name>
</gene>
<dbReference type="KEGG" id="bpor:BPO_0645"/>
<dbReference type="AlphaFoldDB" id="A0AAU0F1W1"/>
<reference evidence="2" key="1">
    <citation type="submission" date="2023-10" db="EMBL/GenBank/DDBJ databases">
        <title>Characterization and whole genome sequencing of a novel strain of Bergeyella porcorum QD2021 isolated from pig.</title>
        <authorList>
            <person name="Liu G."/>
            <person name="Chen C."/>
            <person name="Han X."/>
        </authorList>
    </citation>
    <scope>NUCLEOTIDE SEQUENCE</scope>
    <source>
        <strain evidence="2">QD2021</strain>
    </source>
</reference>
<sequence>MKQKLIVFLILCVNMTMAQRIKTPIKAIDGETYKVGDRIEIGAPTNNGRYQSVLYTDRASALKVANTILGVLADTAPRHRTIPTEFADNKIRNFSGNIAFFKKEQDLVYAYVTYSSDVSLRILLDLALGLGEVKSKNANFKTVKSLDVKTSDNIVEPFSPNYNIEVVGAYGDAVKRTVTVEFTVTNKTNDEWIYYYGLSDMWEVFVDSKMVDFEGEQYTGRESSKIVIPSAIKMKFSVTFPSVLSNIEKISMVDIPMGEHRVGDTSIKTRHFGSTIFRNIPVKWNDTELNSSNNDKGYAVKVSNKDVEIEILSVVGDKASQKVNVEYSLKNTSSVNQDICLKNSYATDSDGNMYNSAYNVFINKEDCNTVPGNVKLKAFMELSGISNVTKQLEFLSLPFSIGYNSENAEIRSLKIEWK</sequence>
<feature type="signal peptide" evidence="1">
    <location>
        <begin position="1"/>
        <end position="18"/>
    </location>
</feature>
<organism evidence="2 3">
    <name type="scientific">Bergeyella porcorum</name>
    <dbReference type="NCBI Taxonomy" id="1735111"/>
    <lineage>
        <taxon>Bacteria</taxon>
        <taxon>Pseudomonadati</taxon>
        <taxon>Bacteroidota</taxon>
        <taxon>Flavobacteriia</taxon>
        <taxon>Flavobacteriales</taxon>
        <taxon>Weeksellaceae</taxon>
        <taxon>Bergeyella</taxon>
    </lineage>
</organism>
<proteinExistence type="predicted"/>
<keyword evidence="3" id="KW-1185">Reference proteome</keyword>
<accession>A0AAU0F1W1</accession>
<evidence type="ECO:0000313" key="2">
    <source>
        <dbReference type="EMBL" id="WOC51292.1"/>
    </source>
</evidence>
<feature type="chain" id="PRO_5043703622" evidence="1">
    <location>
        <begin position="19"/>
        <end position="418"/>
    </location>
</feature>
<keyword evidence="1" id="KW-0732">Signal</keyword>
<dbReference type="Proteomes" id="UP001432059">
    <property type="component" value="Chromosome"/>
</dbReference>
<evidence type="ECO:0000256" key="1">
    <source>
        <dbReference type="SAM" id="SignalP"/>
    </source>
</evidence>